<dbReference type="AlphaFoldDB" id="A0A4R9IK59"/>
<name>A0A4R9IK59_9LEPT</name>
<dbReference type="EMBL" id="RQFK01000006">
    <property type="protein sequence ID" value="TGK89246.1"/>
    <property type="molecule type" value="Genomic_DNA"/>
</dbReference>
<evidence type="ECO:0008006" key="3">
    <source>
        <dbReference type="Google" id="ProtNLM"/>
    </source>
</evidence>
<comment type="caution">
    <text evidence="1">The sequence shown here is derived from an EMBL/GenBank/DDBJ whole genome shotgun (WGS) entry which is preliminary data.</text>
</comment>
<evidence type="ECO:0000313" key="1">
    <source>
        <dbReference type="EMBL" id="TGK89246.1"/>
    </source>
</evidence>
<organism evidence="1 2">
    <name type="scientific">Leptospira noumeaensis</name>
    <dbReference type="NCBI Taxonomy" id="2484964"/>
    <lineage>
        <taxon>Bacteria</taxon>
        <taxon>Pseudomonadati</taxon>
        <taxon>Spirochaetota</taxon>
        <taxon>Spirochaetia</taxon>
        <taxon>Leptospirales</taxon>
        <taxon>Leptospiraceae</taxon>
        <taxon>Leptospira</taxon>
    </lineage>
</organism>
<evidence type="ECO:0000313" key="2">
    <source>
        <dbReference type="Proteomes" id="UP000298009"/>
    </source>
</evidence>
<dbReference type="Proteomes" id="UP000298009">
    <property type="component" value="Unassembled WGS sequence"/>
</dbReference>
<gene>
    <name evidence="1" type="ORF">EHQ24_00130</name>
</gene>
<protein>
    <recommendedName>
        <fullName evidence="3">DUF4304 domain-containing protein</fullName>
    </recommendedName>
</protein>
<keyword evidence="2" id="KW-1185">Reference proteome</keyword>
<reference evidence="1" key="1">
    <citation type="journal article" date="2019" name="PLoS Negl. Trop. Dis.">
        <title>Revisiting the worldwide diversity of Leptospira species in the environment.</title>
        <authorList>
            <person name="Vincent A.T."/>
            <person name="Schiettekatte O."/>
            <person name="Bourhy P."/>
            <person name="Veyrier F.J."/>
            <person name="Picardeau M."/>
        </authorList>
    </citation>
    <scope>NUCLEOTIDE SEQUENCE [LARGE SCALE GENOMIC DNA]</scope>
    <source>
        <strain evidence="1">201800287</strain>
    </source>
</reference>
<sequence>MSQSEHSKIITKQANKLFKPHGIVQKGKSRTWYDDHGIYTTIIEFQPHKREHGSFLNVGVNFHWYVKNYISFDIGNRVTEFEKFETAELFTIKIDEMVRLALEKAFNYRQKLINIITIKDTILSHNFTSDSLWGNYHKGIICGLTKDIEGLNKHFEDLLLVDHDFQWVKELKLNVIELKKAALDYKKFQKEIHSTIIEARKLKKLKNIEIQL</sequence>
<accession>A0A4R9IK59</accession>
<proteinExistence type="predicted"/>
<dbReference type="OrthoDB" id="1767513at2"/>
<dbReference type="RefSeq" id="WP_135599697.1">
    <property type="nucleotide sequence ID" value="NZ_RQFK01000006.1"/>
</dbReference>